<dbReference type="HOGENOM" id="CLU_094673_0_0_1"/>
<dbReference type="OrthoDB" id="3268830at2759"/>
<feature type="compositionally biased region" description="Basic and acidic residues" evidence="1">
    <location>
        <begin position="151"/>
        <end position="161"/>
    </location>
</feature>
<dbReference type="EMBL" id="KN833722">
    <property type="protein sequence ID" value="KIK23858.1"/>
    <property type="molecule type" value="Genomic_DNA"/>
</dbReference>
<dbReference type="Proteomes" id="UP000054018">
    <property type="component" value="Unassembled WGS sequence"/>
</dbReference>
<accession>A0A0C9ZW19</accession>
<evidence type="ECO:0000256" key="1">
    <source>
        <dbReference type="SAM" id="MobiDB-lite"/>
    </source>
</evidence>
<organism evidence="2 3">
    <name type="scientific">Pisolithus microcarpus 441</name>
    <dbReference type="NCBI Taxonomy" id="765257"/>
    <lineage>
        <taxon>Eukaryota</taxon>
        <taxon>Fungi</taxon>
        <taxon>Dikarya</taxon>
        <taxon>Basidiomycota</taxon>
        <taxon>Agaricomycotina</taxon>
        <taxon>Agaricomycetes</taxon>
        <taxon>Agaricomycetidae</taxon>
        <taxon>Boletales</taxon>
        <taxon>Sclerodermatineae</taxon>
        <taxon>Pisolithaceae</taxon>
        <taxon>Pisolithus</taxon>
    </lineage>
</organism>
<feature type="compositionally biased region" description="Polar residues" evidence="1">
    <location>
        <begin position="141"/>
        <end position="150"/>
    </location>
</feature>
<reference evidence="3" key="2">
    <citation type="submission" date="2015-01" db="EMBL/GenBank/DDBJ databases">
        <title>Evolutionary Origins and Diversification of the Mycorrhizal Mutualists.</title>
        <authorList>
            <consortium name="DOE Joint Genome Institute"/>
            <consortium name="Mycorrhizal Genomics Consortium"/>
            <person name="Kohler A."/>
            <person name="Kuo A."/>
            <person name="Nagy L.G."/>
            <person name="Floudas D."/>
            <person name="Copeland A."/>
            <person name="Barry K.W."/>
            <person name="Cichocki N."/>
            <person name="Veneault-Fourrey C."/>
            <person name="LaButti K."/>
            <person name="Lindquist E.A."/>
            <person name="Lipzen A."/>
            <person name="Lundell T."/>
            <person name="Morin E."/>
            <person name="Murat C."/>
            <person name="Riley R."/>
            <person name="Ohm R."/>
            <person name="Sun H."/>
            <person name="Tunlid A."/>
            <person name="Henrissat B."/>
            <person name="Grigoriev I.V."/>
            <person name="Hibbett D.S."/>
            <person name="Martin F."/>
        </authorList>
    </citation>
    <scope>NUCLEOTIDE SEQUENCE [LARGE SCALE GENOMIC DNA]</scope>
    <source>
        <strain evidence="3">441</strain>
    </source>
</reference>
<feature type="compositionally biased region" description="Basic residues" evidence="1">
    <location>
        <begin position="91"/>
        <end position="103"/>
    </location>
</feature>
<keyword evidence="3" id="KW-1185">Reference proteome</keyword>
<evidence type="ECO:0000313" key="3">
    <source>
        <dbReference type="Proteomes" id="UP000054018"/>
    </source>
</evidence>
<name>A0A0C9ZW19_9AGAM</name>
<proteinExistence type="predicted"/>
<sequence>MLLSQGIDFPPAHDTPKCRGSPKKDSAVKGLAARPSRTTAELAREKKLRDDPMAEVHGPLFVTCKRCGSRIKLSPKSSYDPFHWTKHRERCLRKPVGQARRRTPKETTPPAPQKFSSSSSNTDGDNVTPPPLTPEDERTNTSDVLKQKSPSPREADSPTHSAVRELDSALVQYLDRSQHPSPKTFPITERWQSWHWSELRYPKWLTDTNLMPVGGEQDDVDVDFDDTLSDVHAERSPTSTLSPHQGKRNQDNPSLPT</sequence>
<evidence type="ECO:0000313" key="2">
    <source>
        <dbReference type="EMBL" id="KIK23858.1"/>
    </source>
</evidence>
<feature type="region of interest" description="Disordered" evidence="1">
    <location>
        <begin position="91"/>
        <end position="161"/>
    </location>
</feature>
<feature type="region of interest" description="Disordered" evidence="1">
    <location>
        <begin position="1"/>
        <end position="54"/>
    </location>
</feature>
<feature type="compositionally biased region" description="Polar residues" evidence="1">
    <location>
        <begin position="114"/>
        <end position="125"/>
    </location>
</feature>
<feature type="compositionally biased region" description="Acidic residues" evidence="1">
    <location>
        <begin position="216"/>
        <end position="228"/>
    </location>
</feature>
<dbReference type="AlphaFoldDB" id="A0A0C9ZW19"/>
<feature type="region of interest" description="Disordered" evidence="1">
    <location>
        <begin position="216"/>
        <end position="257"/>
    </location>
</feature>
<feature type="compositionally biased region" description="Basic and acidic residues" evidence="1">
    <location>
        <begin position="14"/>
        <end position="27"/>
    </location>
</feature>
<protein>
    <submittedName>
        <fullName evidence="2">Uncharacterized protein</fullName>
    </submittedName>
</protein>
<feature type="compositionally biased region" description="Basic and acidic residues" evidence="1">
    <location>
        <begin position="42"/>
        <end position="54"/>
    </location>
</feature>
<reference evidence="2 3" key="1">
    <citation type="submission" date="2014-04" db="EMBL/GenBank/DDBJ databases">
        <authorList>
            <consortium name="DOE Joint Genome Institute"/>
            <person name="Kuo A."/>
            <person name="Kohler A."/>
            <person name="Costa M.D."/>
            <person name="Nagy L.G."/>
            <person name="Floudas D."/>
            <person name="Copeland A."/>
            <person name="Barry K.W."/>
            <person name="Cichocki N."/>
            <person name="Veneault-Fourrey C."/>
            <person name="LaButti K."/>
            <person name="Lindquist E.A."/>
            <person name="Lipzen A."/>
            <person name="Lundell T."/>
            <person name="Morin E."/>
            <person name="Murat C."/>
            <person name="Sun H."/>
            <person name="Tunlid A."/>
            <person name="Henrissat B."/>
            <person name="Grigoriev I.V."/>
            <person name="Hibbett D.S."/>
            <person name="Martin F."/>
            <person name="Nordberg H.P."/>
            <person name="Cantor M.N."/>
            <person name="Hua S.X."/>
        </authorList>
    </citation>
    <scope>NUCLEOTIDE SEQUENCE [LARGE SCALE GENOMIC DNA]</scope>
    <source>
        <strain evidence="2 3">441</strain>
    </source>
</reference>
<gene>
    <name evidence="2" type="ORF">PISMIDRAFT_29335</name>
</gene>